<sequence>MRLLLRWRQGSAQGADGQVRSLGESTGGNGRSLYIRTHVRILDGS</sequence>
<evidence type="ECO:0000313" key="1">
    <source>
        <dbReference type="EMBL" id="DAE17870.1"/>
    </source>
</evidence>
<dbReference type="EMBL" id="BK015647">
    <property type="protein sequence ID" value="DAE17870.1"/>
    <property type="molecule type" value="Genomic_DNA"/>
</dbReference>
<protein>
    <submittedName>
        <fullName evidence="1">Uncharacterized protein</fullName>
    </submittedName>
</protein>
<proteinExistence type="predicted"/>
<organism evidence="1">
    <name type="scientific">Siphoviridae sp. ctWBz6</name>
    <dbReference type="NCBI Taxonomy" id="2825536"/>
    <lineage>
        <taxon>Viruses</taxon>
        <taxon>Duplodnaviria</taxon>
        <taxon>Heunggongvirae</taxon>
        <taxon>Uroviricota</taxon>
        <taxon>Caudoviricetes</taxon>
    </lineage>
</organism>
<accession>A0A8S5QF12</accession>
<reference evidence="1" key="1">
    <citation type="journal article" date="2021" name="Proc. Natl. Acad. Sci. U.S.A.">
        <title>A Catalog of Tens of Thousands of Viruses from Human Metagenomes Reveals Hidden Associations with Chronic Diseases.</title>
        <authorList>
            <person name="Tisza M.J."/>
            <person name="Buck C.B."/>
        </authorList>
    </citation>
    <scope>NUCLEOTIDE SEQUENCE</scope>
    <source>
        <strain evidence="1">CtWBz6</strain>
    </source>
</reference>
<name>A0A8S5QF12_9CAUD</name>